<dbReference type="EMBL" id="JAERRF010000006">
    <property type="protein sequence ID" value="MBL1097329.1"/>
    <property type="molecule type" value="Genomic_DNA"/>
</dbReference>
<protein>
    <submittedName>
        <fullName evidence="3">SpoIIE family protein phosphatase</fullName>
    </submittedName>
</protein>
<evidence type="ECO:0000259" key="2">
    <source>
        <dbReference type="PROSITE" id="PS50112"/>
    </source>
</evidence>
<keyword evidence="4" id="KW-1185">Reference proteome</keyword>
<dbReference type="Pfam" id="PF08448">
    <property type="entry name" value="PAS_4"/>
    <property type="match status" value="1"/>
</dbReference>
<feature type="domain" description="PAS" evidence="2">
    <location>
        <begin position="21"/>
        <end position="56"/>
    </location>
</feature>
<dbReference type="InterPro" id="IPR001932">
    <property type="entry name" value="PPM-type_phosphatase-like_dom"/>
</dbReference>
<dbReference type="InterPro" id="IPR036890">
    <property type="entry name" value="HATPase_C_sf"/>
</dbReference>
<dbReference type="InterPro" id="IPR000014">
    <property type="entry name" value="PAS"/>
</dbReference>
<dbReference type="Pfam" id="PF07228">
    <property type="entry name" value="SpoIIE"/>
    <property type="match status" value="1"/>
</dbReference>
<dbReference type="SUPFAM" id="SSF55874">
    <property type="entry name" value="ATPase domain of HSP90 chaperone/DNA topoisomerase II/histidine kinase"/>
    <property type="match status" value="1"/>
</dbReference>
<dbReference type="Gene3D" id="3.30.565.10">
    <property type="entry name" value="Histidine kinase-like ATPase, C-terminal domain"/>
    <property type="match status" value="1"/>
</dbReference>
<dbReference type="PANTHER" id="PTHR43156">
    <property type="entry name" value="STAGE II SPORULATION PROTEIN E-RELATED"/>
    <property type="match status" value="1"/>
</dbReference>
<dbReference type="InterPro" id="IPR013656">
    <property type="entry name" value="PAS_4"/>
</dbReference>
<dbReference type="PROSITE" id="PS50112">
    <property type="entry name" value="PAS"/>
    <property type="match status" value="1"/>
</dbReference>
<accession>A0ABS1NBJ8</accession>
<dbReference type="RefSeq" id="WP_201874541.1">
    <property type="nucleotide sequence ID" value="NZ_JAERRF010000006.1"/>
</dbReference>
<dbReference type="SUPFAM" id="SSF55785">
    <property type="entry name" value="PYP-like sensor domain (PAS domain)"/>
    <property type="match status" value="2"/>
</dbReference>
<dbReference type="SUPFAM" id="SSF81606">
    <property type="entry name" value="PP2C-like"/>
    <property type="match status" value="1"/>
</dbReference>
<dbReference type="SMART" id="SM00331">
    <property type="entry name" value="PP2C_SIG"/>
    <property type="match status" value="1"/>
</dbReference>
<dbReference type="Proteomes" id="UP000634229">
    <property type="component" value="Unassembled WGS sequence"/>
</dbReference>
<dbReference type="CDD" id="cd16936">
    <property type="entry name" value="HATPase_RsbW-like"/>
    <property type="match status" value="1"/>
</dbReference>
<dbReference type="PANTHER" id="PTHR43156:SF2">
    <property type="entry name" value="STAGE II SPORULATION PROTEIN E"/>
    <property type="match status" value="1"/>
</dbReference>
<dbReference type="InterPro" id="IPR035965">
    <property type="entry name" value="PAS-like_dom_sf"/>
</dbReference>
<proteinExistence type="predicted"/>
<dbReference type="InterPro" id="IPR003594">
    <property type="entry name" value="HATPase_dom"/>
</dbReference>
<keyword evidence="1" id="KW-0378">Hydrolase</keyword>
<evidence type="ECO:0000313" key="3">
    <source>
        <dbReference type="EMBL" id="MBL1097329.1"/>
    </source>
</evidence>
<sequence>MDTTTDSAGDRGFCLDRVVSVVLDGAGAVTHWSAAATDLLGLSAADAVGRPVTELLLECPEERGVPELPASGRTRLRHTTRGPVDIVFRTAPLDGGGSVLLAAPADTAAEWGQGVALLRALFAQDGVGVAVHDTDLNVLSVHAPSGRLPGADAVRGRLAEVVEGPGVPSFRAVLCEVLDTGHAVIDREQPLSTPDGEREVAQCAFRLDDARGVPTGVMSLFRDTTEQKRVRDHLELLRDSASRISTSLDVVRVAEALVDVLVPGLGDLATVDLHESVLAGDEPPRMFGGGKQRLVRVAGATAAGIWPDGLLTTGTSYPPLPDNDDLRTVQGGAAIITDRAGAIRAVGPEQERLFIPDGGHALAVAPLRARGLVLGLVAVWRTDHPEAFAEDERVLLTEICSRAALGIDNARRFTREHRAAVALQQRLLPRAVTDTLAAETAGSYLPASGGAGISGDWFDVIPLPCLRVAFVVGDVIGHGLPATAAMGRLRTAIQTLAALELDPDDLLSRVEDLVEQLAAEAPQEQRDAVGATCLIGVYDPVDRQCTLASAGHPPPAVVAPDGTTRFVDLSPGPPLGVGGMPFEPVTIELPPGSVLALYTDGLVRRDRVDLETGMERLRSELAAQCRPHRPLDEISAALLDGADDERQTDDTALLLARTRTSPLWTVASWEYPADPASVARARRATADQLATWGLQELAFTTELIVSELVTNAVRYAGGPIGVRLIRENHLICEVTDPSSTQPRLRRAGDTDEGGRGLFLVAQMSSRWGSRYSRRGKTIWTEQAVPPDHG</sequence>
<dbReference type="Pfam" id="PF13581">
    <property type="entry name" value="HATPase_c_2"/>
    <property type="match status" value="1"/>
</dbReference>
<evidence type="ECO:0000313" key="4">
    <source>
        <dbReference type="Proteomes" id="UP000634229"/>
    </source>
</evidence>
<evidence type="ECO:0000256" key="1">
    <source>
        <dbReference type="ARBA" id="ARBA00022801"/>
    </source>
</evidence>
<dbReference type="InterPro" id="IPR029016">
    <property type="entry name" value="GAF-like_dom_sf"/>
</dbReference>
<comment type="caution">
    <text evidence="3">The sequence shown here is derived from an EMBL/GenBank/DDBJ whole genome shotgun (WGS) entry which is preliminary data.</text>
</comment>
<dbReference type="Pfam" id="PF00989">
    <property type="entry name" value="PAS"/>
    <property type="match status" value="1"/>
</dbReference>
<dbReference type="Gene3D" id="3.30.450.40">
    <property type="match status" value="1"/>
</dbReference>
<dbReference type="SUPFAM" id="SSF55781">
    <property type="entry name" value="GAF domain-like"/>
    <property type="match status" value="1"/>
</dbReference>
<dbReference type="Gene3D" id="3.30.450.20">
    <property type="entry name" value="PAS domain"/>
    <property type="match status" value="2"/>
</dbReference>
<dbReference type="Gene3D" id="3.60.40.10">
    <property type="entry name" value="PPM-type phosphatase domain"/>
    <property type="match status" value="1"/>
</dbReference>
<name>A0ABS1NBJ8_9ACTN</name>
<dbReference type="InterPro" id="IPR013767">
    <property type="entry name" value="PAS_fold"/>
</dbReference>
<gene>
    <name evidence="3" type="ORF">JK363_11705</name>
</gene>
<organism evidence="3 4">
    <name type="scientific">Streptomyces coffeae</name>
    <dbReference type="NCBI Taxonomy" id="621382"/>
    <lineage>
        <taxon>Bacteria</taxon>
        <taxon>Bacillati</taxon>
        <taxon>Actinomycetota</taxon>
        <taxon>Actinomycetes</taxon>
        <taxon>Kitasatosporales</taxon>
        <taxon>Streptomycetaceae</taxon>
        <taxon>Streptomyces</taxon>
    </lineage>
</organism>
<dbReference type="CDD" id="cd00130">
    <property type="entry name" value="PAS"/>
    <property type="match status" value="1"/>
</dbReference>
<reference evidence="3 4" key="1">
    <citation type="submission" date="2021-01" db="EMBL/GenBank/DDBJ databases">
        <title>WGS of actinomycetes isolated from Thailand.</title>
        <authorList>
            <person name="Thawai C."/>
        </authorList>
    </citation>
    <scope>NUCLEOTIDE SEQUENCE [LARGE SCALE GENOMIC DNA]</scope>
    <source>
        <strain evidence="3 4">CA1R205</strain>
    </source>
</reference>
<dbReference type="InterPro" id="IPR036457">
    <property type="entry name" value="PPM-type-like_dom_sf"/>
</dbReference>
<dbReference type="InterPro" id="IPR052016">
    <property type="entry name" value="Bact_Sigma-Reg"/>
</dbReference>